<comment type="catalytic activity">
    <reaction evidence="6">
        <text>5,6-dihydrouridine(47) in tRNA + NADP(+) = uridine(47) in tRNA + NADPH + H(+)</text>
        <dbReference type="Rhea" id="RHEA:53360"/>
        <dbReference type="Rhea" id="RHEA-COMP:13539"/>
        <dbReference type="Rhea" id="RHEA-COMP:13540"/>
        <dbReference type="ChEBI" id="CHEBI:15378"/>
        <dbReference type="ChEBI" id="CHEBI:57783"/>
        <dbReference type="ChEBI" id="CHEBI:58349"/>
        <dbReference type="ChEBI" id="CHEBI:65315"/>
        <dbReference type="ChEBI" id="CHEBI:74443"/>
        <dbReference type="EC" id="1.3.1.89"/>
    </reaction>
    <physiologicalReaction direction="right-to-left" evidence="6">
        <dbReference type="Rhea" id="RHEA:53362"/>
    </physiologicalReaction>
</comment>
<keyword evidence="11" id="KW-1185">Reference proteome</keyword>
<comment type="similarity">
    <text evidence="1">Belongs to the Dus family. Dus3 subfamily.</text>
</comment>
<comment type="catalytic activity">
    <reaction evidence="5">
        <text>a 5,6-dihydrouridine in mRNA + NADP(+) = a uridine in mRNA + NADPH + H(+)</text>
        <dbReference type="Rhea" id="RHEA:69855"/>
        <dbReference type="Rhea" id="RHEA-COMP:14658"/>
        <dbReference type="Rhea" id="RHEA-COMP:17789"/>
        <dbReference type="ChEBI" id="CHEBI:15378"/>
        <dbReference type="ChEBI" id="CHEBI:57783"/>
        <dbReference type="ChEBI" id="CHEBI:58349"/>
        <dbReference type="ChEBI" id="CHEBI:65315"/>
        <dbReference type="ChEBI" id="CHEBI:74443"/>
    </reaction>
    <physiologicalReaction direction="right-to-left" evidence="5">
        <dbReference type="Rhea" id="RHEA:69857"/>
    </physiologicalReaction>
</comment>
<dbReference type="PANTHER" id="PTHR45846">
    <property type="entry name" value="TRNA-DIHYDROURIDINE(47) SYNTHASE [NAD(P)(+)]-LIKE"/>
    <property type="match status" value="1"/>
</dbReference>
<comment type="catalytic activity">
    <reaction evidence="4">
        <text>a 5,6-dihydrouridine in mRNA + NAD(+) = a uridine in mRNA + NADH + H(+)</text>
        <dbReference type="Rhea" id="RHEA:69851"/>
        <dbReference type="Rhea" id="RHEA-COMP:14658"/>
        <dbReference type="Rhea" id="RHEA-COMP:17789"/>
        <dbReference type="ChEBI" id="CHEBI:15378"/>
        <dbReference type="ChEBI" id="CHEBI:57540"/>
        <dbReference type="ChEBI" id="CHEBI:57945"/>
        <dbReference type="ChEBI" id="CHEBI:65315"/>
        <dbReference type="ChEBI" id="CHEBI:74443"/>
    </reaction>
    <physiologicalReaction direction="right-to-left" evidence="4">
        <dbReference type="Rhea" id="RHEA:69853"/>
    </physiologicalReaction>
</comment>
<feature type="domain" description="DUS-like FMN-binding" evidence="9">
    <location>
        <begin position="633"/>
        <end position="695"/>
    </location>
</feature>
<proteinExistence type="inferred from homology"/>
<evidence type="ECO:0000313" key="10">
    <source>
        <dbReference type="EMBL" id="PAV67340.1"/>
    </source>
</evidence>
<dbReference type="AlphaFoldDB" id="A0A2A2K0C5"/>
<evidence type="ECO:0000256" key="4">
    <source>
        <dbReference type="ARBA" id="ARBA00048342"/>
    </source>
</evidence>
<dbReference type="SUPFAM" id="SSF51395">
    <property type="entry name" value="FMN-linked oxidoreductases"/>
    <property type="match status" value="1"/>
</dbReference>
<evidence type="ECO:0000256" key="8">
    <source>
        <dbReference type="SAM" id="SignalP"/>
    </source>
</evidence>
<evidence type="ECO:0000259" key="9">
    <source>
        <dbReference type="Pfam" id="PF01207"/>
    </source>
</evidence>
<feature type="region of interest" description="Disordered" evidence="7">
    <location>
        <begin position="502"/>
        <end position="535"/>
    </location>
</feature>
<dbReference type="InterPro" id="IPR013785">
    <property type="entry name" value="Aldolase_TIM"/>
</dbReference>
<dbReference type="PANTHER" id="PTHR45846:SF1">
    <property type="entry name" value="TRNA-DIHYDROURIDINE(47) SYNTHASE [NAD(P)(+)]-LIKE"/>
    <property type="match status" value="1"/>
</dbReference>
<dbReference type="EC" id="1.3.1.89" evidence="2"/>
<evidence type="ECO:0000256" key="2">
    <source>
        <dbReference type="ARBA" id="ARBA00012376"/>
    </source>
</evidence>
<sequence length="697" mass="75359">MPVIATATSASLLASAPCAMLQATAIDTAPNVTKPAPKTSDDPGISVNAAATSPPVQLSASATVRPAARFASTTRRAASISSAGSRLSIIAPPNTAAAQGRYDDPRGVLRGKGGELRHEAIDRPAIGGVDPADEQRRQCRRQQRPGEFGLQQRIDHRIGQFDDRGTGIGPRPIRGGLVARQKVAVRPPDQTGRWQARRTDDAGLLDDIGQGDQRHRLRLGRGDAAALRFGRRGREQGCDGEQRGLHRGRLTVATACAAMPSPRPVKPSRSVVVALMLTRSSDSPSSAPMRVRMASRCGPIFGASQISVRSTKSMRPPLSAIRVAACCRNCAESAPFHCGSLGGKCVPMSPAAIVPSSASPMNIEAGRAPRLPGDFGFGRGEVLRMRHFVEHRIALHQSDAPAKPLHHLRIVGGLFIGGPAGMGGAERGQAKALRRLHTEQPVARDDRTVAHERVRNGEAGDRPLIGIERGQYPVDHLRRHEGPCRIVDQHPVGLDRCKPARDRLAPRRSADDRAHRPECGGRQRLRPRGNHHHHLVHRRVPGKGGISVREQSLAADVGILFRDGTAGARAAARRHDQRDRPLLVYHRRRLAQTRNACQSGHRTVRAACFSGRFMAHLTPIQIGPIRIEQPVVLAPMTGVTDMPFRTLVRRYGSGLNVTEMIASQAAIRETRQSLQKAAWHLSEEPVSMQLVGCTPLQ</sequence>
<dbReference type="Proteomes" id="UP000218231">
    <property type="component" value="Unassembled WGS sequence"/>
</dbReference>
<name>A0A2A2K0C5_9BILA</name>
<feature type="compositionally biased region" description="Basic and acidic residues" evidence="7">
    <location>
        <begin position="502"/>
        <end position="521"/>
    </location>
</feature>
<protein>
    <recommendedName>
        <fullName evidence="2">tRNA-dihydrouridine(47) synthase [NAD(P)(+)]</fullName>
        <ecNumber evidence="2">1.3.1.89</ecNumber>
    </recommendedName>
</protein>
<feature type="region of interest" description="Disordered" evidence="7">
    <location>
        <begin position="30"/>
        <end position="60"/>
    </location>
</feature>
<reference evidence="10 11" key="1">
    <citation type="journal article" date="2017" name="Curr. Biol.">
        <title>Genome architecture and evolution of a unichromosomal asexual nematode.</title>
        <authorList>
            <person name="Fradin H."/>
            <person name="Zegar C."/>
            <person name="Gutwein M."/>
            <person name="Lucas J."/>
            <person name="Kovtun M."/>
            <person name="Corcoran D."/>
            <person name="Baugh L.R."/>
            <person name="Kiontke K."/>
            <person name="Gunsalus K."/>
            <person name="Fitch D.H."/>
            <person name="Piano F."/>
        </authorList>
    </citation>
    <scope>NUCLEOTIDE SEQUENCE [LARGE SCALE GENOMIC DNA]</scope>
    <source>
        <strain evidence="10">PF1309</strain>
    </source>
</reference>
<evidence type="ECO:0000256" key="1">
    <source>
        <dbReference type="ARBA" id="ARBA00005451"/>
    </source>
</evidence>
<accession>A0A2A2K0C5</accession>
<dbReference type="GO" id="GO:0102265">
    <property type="term" value="F:tRNA-dihydrouridine47 synthase activity"/>
    <property type="evidence" value="ECO:0007669"/>
    <property type="project" value="UniProtKB-EC"/>
</dbReference>
<feature type="compositionally biased region" description="Basic residues" evidence="7">
    <location>
        <begin position="523"/>
        <end position="535"/>
    </location>
</feature>
<dbReference type="Pfam" id="PF01207">
    <property type="entry name" value="Dus"/>
    <property type="match status" value="1"/>
</dbReference>
<evidence type="ECO:0000313" key="11">
    <source>
        <dbReference type="Proteomes" id="UP000218231"/>
    </source>
</evidence>
<feature type="signal peptide" evidence="8">
    <location>
        <begin position="1"/>
        <end position="23"/>
    </location>
</feature>
<evidence type="ECO:0000256" key="3">
    <source>
        <dbReference type="ARBA" id="ARBA00048266"/>
    </source>
</evidence>
<organism evidence="10 11">
    <name type="scientific">Diploscapter pachys</name>
    <dbReference type="NCBI Taxonomy" id="2018661"/>
    <lineage>
        <taxon>Eukaryota</taxon>
        <taxon>Metazoa</taxon>
        <taxon>Ecdysozoa</taxon>
        <taxon>Nematoda</taxon>
        <taxon>Chromadorea</taxon>
        <taxon>Rhabditida</taxon>
        <taxon>Rhabditina</taxon>
        <taxon>Rhabditomorpha</taxon>
        <taxon>Rhabditoidea</taxon>
        <taxon>Rhabditidae</taxon>
        <taxon>Diploscapter</taxon>
    </lineage>
</organism>
<dbReference type="InterPro" id="IPR035587">
    <property type="entry name" value="DUS-like_FMN-bd"/>
</dbReference>
<evidence type="ECO:0000256" key="7">
    <source>
        <dbReference type="SAM" id="MobiDB-lite"/>
    </source>
</evidence>
<dbReference type="EMBL" id="LIAE01009948">
    <property type="protein sequence ID" value="PAV67340.1"/>
    <property type="molecule type" value="Genomic_DNA"/>
</dbReference>
<gene>
    <name evidence="10" type="ORF">WR25_01718</name>
</gene>
<evidence type="ECO:0000256" key="5">
    <source>
        <dbReference type="ARBA" id="ARBA00049447"/>
    </source>
</evidence>
<keyword evidence="8" id="KW-0732">Signal</keyword>
<feature type="compositionally biased region" description="Polar residues" evidence="7">
    <location>
        <begin position="49"/>
        <end position="60"/>
    </location>
</feature>
<dbReference type="Gene3D" id="3.20.20.70">
    <property type="entry name" value="Aldolase class I"/>
    <property type="match status" value="1"/>
</dbReference>
<evidence type="ECO:0000256" key="6">
    <source>
        <dbReference type="ARBA" id="ARBA00049513"/>
    </source>
</evidence>
<comment type="catalytic activity">
    <reaction evidence="3">
        <text>5,6-dihydrouridine(47) in tRNA + NAD(+) = uridine(47) in tRNA + NADH + H(+)</text>
        <dbReference type="Rhea" id="RHEA:53364"/>
        <dbReference type="Rhea" id="RHEA-COMP:13539"/>
        <dbReference type="Rhea" id="RHEA-COMP:13540"/>
        <dbReference type="ChEBI" id="CHEBI:15378"/>
        <dbReference type="ChEBI" id="CHEBI:57540"/>
        <dbReference type="ChEBI" id="CHEBI:57945"/>
        <dbReference type="ChEBI" id="CHEBI:65315"/>
        <dbReference type="ChEBI" id="CHEBI:74443"/>
        <dbReference type="EC" id="1.3.1.89"/>
    </reaction>
    <physiologicalReaction direction="right-to-left" evidence="3">
        <dbReference type="Rhea" id="RHEA:53366"/>
    </physiologicalReaction>
</comment>
<feature type="chain" id="PRO_5012494337" description="tRNA-dihydrouridine(47) synthase [NAD(P)(+)]" evidence="8">
    <location>
        <begin position="24"/>
        <end position="697"/>
    </location>
</feature>
<dbReference type="GO" id="GO:0003723">
    <property type="term" value="F:RNA binding"/>
    <property type="evidence" value="ECO:0007669"/>
    <property type="project" value="TreeGrafter"/>
</dbReference>
<dbReference type="OrthoDB" id="272303at2759"/>
<comment type="caution">
    <text evidence="10">The sequence shown here is derived from an EMBL/GenBank/DDBJ whole genome shotgun (WGS) entry which is preliminary data.</text>
</comment>